<protein>
    <submittedName>
        <fullName evidence="1">Uncharacterized protein</fullName>
    </submittedName>
</protein>
<organism evidence="1 2">
    <name type="scientific">Tigriopus californicus</name>
    <name type="common">Marine copepod</name>
    <dbReference type="NCBI Taxonomy" id="6832"/>
    <lineage>
        <taxon>Eukaryota</taxon>
        <taxon>Metazoa</taxon>
        <taxon>Ecdysozoa</taxon>
        <taxon>Arthropoda</taxon>
        <taxon>Crustacea</taxon>
        <taxon>Multicrustacea</taxon>
        <taxon>Hexanauplia</taxon>
        <taxon>Copepoda</taxon>
        <taxon>Harpacticoida</taxon>
        <taxon>Harpacticidae</taxon>
        <taxon>Tigriopus</taxon>
    </lineage>
</organism>
<dbReference type="EMBL" id="VCGU01000011">
    <property type="protein sequence ID" value="TRY67748.1"/>
    <property type="molecule type" value="Genomic_DNA"/>
</dbReference>
<gene>
    <name evidence="1" type="ORF">TCAL_15866</name>
</gene>
<reference evidence="1 2" key="1">
    <citation type="journal article" date="2018" name="Nat. Ecol. Evol.">
        <title>Genomic signatures of mitonuclear coevolution across populations of Tigriopus californicus.</title>
        <authorList>
            <person name="Barreto F.S."/>
            <person name="Watson E.T."/>
            <person name="Lima T.G."/>
            <person name="Willett C.S."/>
            <person name="Edmands S."/>
            <person name="Li W."/>
            <person name="Burton R.S."/>
        </authorList>
    </citation>
    <scope>NUCLEOTIDE SEQUENCE [LARGE SCALE GENOMIC DNA]</scope>
    <source>
        <strain evidence="1 2">San Diego</strain>
    </source>
</reference>
<dbReference type="AlphaFoldDB" id="A0A553NQM3"/>
<accession>A0A553NQM3</accession>
<evidence type="ECO:0000313" key="1">
    <source>
        <dbReference type="EMBL" id="TRY67748.1"/>
    </source>
</evidence>
<sequence>MHNSLNYVIVSSGYSIGTSFSHLTPFICHTFRMGLGFGLERGEVTSENLAKARQMMPRALEQYVTQLAENGPGSCVGMPNVSDPVTLTYKNGDSKTPKIDSKSSILMNTQNQFANVSDFDDVEVN</sequence>
<keyword evidence="2" id="KW-1185">Reference proteome</keyword>
<evidence type="ECO:0000313" key="2">
    <source>
        <dbReference type="Proteomes" id="UP000318571"/>
    </source>
</evidence>
<comment type="caution">
    <text evidence="1">The sequence shown here is derived from an EMBL/GenBank/DDBJ whole genome shotgun (WGS) entry which is preliminary data.</text>
</comment>
<proteinExistence type="predicted"/>
<name>A0A553NQM3_TIGCA</name>
<dbReference type="Gene3D" id="1.20.140.80">
    <property type="entry name" value="Transcription factor DP"/>
    <property type="match status" value="1"/>
</dbReference>
<dbReference type="Proteomes" id="UP000318571">
    <property type="component" value="Chromosome 4"/>
</dbReference>
<dbReference type="InterPro" id="IPR038168">
    <property type="entry name" value="TF_DP_C_sf"/>
</dbReference>